<reference evidence="2" key="2">
    <citation type="journal article" date="2023" name="Commun. Biol.">
        <title>Intrasexual cuticular hydrocarbon dimorphism in a wasp sheds light on hydrocarbon biosynthesis genes in Hymenoptera.</title>
        <authorList>
            <person name="Moris V.C."/>
            <person name="Podsiadlowski L."/>
            <person name="Martin S."/>
            <person name="Oeyen J.P."/>
            <person name="Donath A."/>
            <person name="Petersen M."/>
            <person name="Wilbrandt J."/>
            <person name="Misof B."/>
            <person name="Liedtke D."/>
            <person name="Thamm M."/>
            <person name="Scheiner R."/>
            <person name="Schmitt T."/>
            <person name="Niehuis O."/>
        </authorList>
    </citation>
    <scope>NUCLEOTIDE SEQUENCE</scope>
    <source>
        <strain evidence="2">GBR_01_08_01A</strain>
    </source>
</reference>
<evidence type="ECO:0000313" key="3">
    <source>
        <dbReference type="Proteomes" id="UP001258017"/>
    </source>
</evidence>
<evidence type="ECO:0000313" key="2">
    <source>
        <dbReference type="EMBL" id="KAK2586926.1"/>
    </source>
</evidence>
<reference evidence="2" key="1">
    <citation type="submission" date="2021-08" db="EMBL/GenBank/DDBJ databases">
        <authorList>
            <person name="Misof B."/>
            <person name="Oliver O."/>
            <person name="Podsiadlowski L."/>
            <person name="Donath A."/>
            <person name="Peters R."/>
            <person name="Mayer C."/>
            <person name="Rust J."/>
            <person name="Gunkel S."/>
            <person name="Lesny P."/>
            <person name="Martin S."/>
            <person name="Oeyen J.P."/>
            <person name="Petersen M."/>
            <person name="Panagiotis P."/>
            <person name="Wilbrandt J."/>
            <person name="Tanja T."/>
        </authorList>
    </citation>
    <scope>NUCLEOTIDE SEQUENCE</scope>
    <source>
        <strain evidence="2">GBR_01_08_01A</strain>
        <tissue evidence="2">Thorax + abdomen</tissue>
    </source>
</reference>
<feature type="compositionally biased region" description="Basic and acidic residues" evidence="1">
    <location>
        <begin position="158"/>
        <end position="168"/>
    </location>
</feature>
<keyword evidence="3" id="KW-1185">Reference proteome</keyword>
<proteinExistence type="predicted"/>
<feature type="region of interest" description="Disordered" evidence="1">
    <location>
        <begin position="158"/>
        <end position="177"/>
    </location>
</feature>
<name>A0AAD9RX93_9HYME</name>
<dbReference type="Proteomes" id="UP001258017">
    <property type="component" value="Unassembled WGS sequence"/>
</dbReference>
<accession>A0AAD9RX93</accession>
<comment type="caution">
    <text evidence="2">The sequence shown here is derived from an EMBL/GenBank/DDBJ whole genome shotgun (WGS) entry which is preliminary data.</text>
</comment>
<evidence type="ECO:0000256" key="1">
    <source>
        <dbReference type="SAM" id="MobiDB-lite"/>
    </source>
</evidence>
<dbReference type="InterPro" id="IPR020339">
    <property type="entry name" value="C20orf85-like"/>
</dbReference>
<organism evidence="2 3">
    <name type="scientific">Odynerus spinipes</name>
    <dbReference type="NCBI Taxonomy" id="1348599"/>
    <lineage>
        <taxon>Eukaryota</taxon>
        <taxon>Metazoa</taxon>
        <taxon>Ecdysozoa</taxon>
        <taxon>Arthropoda</taxon>
        <taxon>Hexapoda</taxon>
        <taxon>Insecta</taxon>
        <taxon>Pterygota</taxon>
        <taxon>Neoptera</taxon>
        <taxon>Endopterygota</taxon>
        <taxon>Hymenoptera</taxon>
        <taxon>Apocrita</taxon>
        <taxon>Aculeata</taxon>
        <taxon>Vespoidea</taxon>
        <taxon>Vespidae</taxon>
        <taxon>Eumeninae</taxon>
        <taxon>Odynerus</taxon>
    </lineage>
</organism>
<dbReference type="EMBL" id="JAIFRP010000010">
    <property type="protein sequence ID" value="KAK2586926.1"/>
    <property type="molecule type" value="Genomic_DNA"/>
</dbReference>
<gene>
    <name evidence="2" type="ORF">KPH14_009856</name>
</gene>
<dbReference type="Pfam" id="PF14945">
    <property type="entry name" value="LLC1"/>
    <property type="match status" value="1"/>
</dbReference>
<sequence>MLLGDLHLRSVPTARGTWFVLLGTGTGGDAGATRTMGNPVGHIHIRGCANTTNSRGWKRDGVETWIFRAGHHGNDAVKIAMERHQNSKEKKKVERTVYLKRSEVIKDPVMFDNISKEAMKTELKTRKKWSRRYECLSGEYFEKVLTEECRKAGLPADTFKRKPPEDPTKCSPIPLKPSPAIPRTASAIIGWRSSRMEYNLEFTGPMYISPKWTVRSSAEIENFPAHQRFIFLG</sequence>
<dbReference type="AlphaFoldDB" id="A0AAD9RX93"/>
<protein>
    <submittedName>
        <fullName evidence="2">Uncharacterized protein</fullName>
    </submittedName>
</protein>